<organism evidence="1 2">
    <name type="scientific">Octopus vulgaris</name>
    <name type="common">Common octopus</name>
    <dbReference type="NCBI Taxonomy" id="6645"/>
    <lineage>
        <taxon>Eukaryota</taxon>
        <taxon>Metazoa</taxon>
        <taxon>Spiralia</taxon>
        <taxon>Lophotrochozoa</taxon>
        <taxon>Mollusca</taxon>
        <taxon>Cephalopoda</taxon>
        <taxon>Coleoidea</taxon>
        <taxon>Octopodiformes</taxon>
        <taxon>Octopoda</taxon>
        <taxon>Incirrata</taxon>
        <taxon>Octopodidae</taxon>
        <taxon>Octopus</taxon>
    </lineage>
</organism>
<dbReference type="EMBL" id="OX597821">
    <property type="protein sequence ID" value="CAI9726739.1"/>
    <property type="molecule type" value="Genomic_DNA"/>
</dbReference>
<keyword evidence="2" id="KW-1185">Reference proteome</keyword>
<protein>
    <submittedName>
        <fullName evidence="1">Uncharacterized protein</fullName>
    </submittedName>
</protein>
<gene>
    <name evidence="1" type="ORF">OCTVUL_1B004906</name>
</gene>
<name>A0AA36F727_OCTVU</name>
<reference evidence="1" key="1">
    <citation type="submission" date="2023-08" db="EMBL/GenBank/DDBJ databases">
        <authorList>
            <person name="Alioto T."/>
            <person name="Alioto T."/>
            <person name="Gomez Garrido J."/>
        </authorList>
    </citation>
    <scope>NUCLEOTIDE SEQUENCE</scope>
</reference>
<evidence type="ECO:0000313" key="1">
    <source>
        <dbReference type="EMBL" id="CAI9726739.1"/>
    </source>
</evidence>
<evidence type="ECO:0000313" key="2">
    <source>
        <dbReference type="Proteomes" id="UP001162480"/>
    </source>
</evidence>
<dbReference type="AlphaFoldDB" id="A0AA36F727"/>
<sequence length="91" mass="10466">MKQSAGKSNFVGCDNSVDSLSSMLRGFRQDIVFERIPTYPNHSRATSMIKYHRATQTIEIIDKWGFSPEGVLDNRLQVPHTDLRYFDKMLA</sequence>
<dbReference type="Proteomes" id="UP001162480">
    <property type="component" value="Chromosome 8"/>
</dbReference>
<proteinExistence type="predicted"/>
<accession>A0AA36F727</accession>